<dbReference type="GO" id="GO:0006629">
    <property type="term" value="P:lipid metabolic process"/>
    <property type="evidence" value="ECO:0007669"/>
    <property type="project" value="UniProtKB-ARBA"/>
</dbReference>
<dbReference type="InterPro" id="IPR001128">
    <property type="entry name" value="Cyt_P450"/>
</dbReference>
<name>A0A9P6T0Y7_9FUNG</name>
<dbReference type="GO" id="GO:0004497">
    <property type="term" value="F:monooxygenase activity"/>
    <property type="evidence" value="ECO:0007669"/>
    <property type="project" value="UniProtKB-KW"/>
</dbReference>
<keyword evidence="3 6" id="KW-0560">Oxidoreductase</keyword>
<organism evidence="7 8">
    <name type="scientific">Entomortierella chlamydospora</name>
    <dbReference type="NCBI Taxonomy" id="101097"/>
    <lineage>
        <taxon>Eukaryota</taxon>
        <taxon>Fungi</taxon>
        <taxon>Fungi incertae sedis</taxon>
        <taxon>Mucoromycota</taxon>
        <taxon>Mortierellomycotina</taxon>
        <taxon>Mortierellomycetes</taxon>
        <taxon>Mortierellales</taxon>
        <taxon>Mortierellaceae</taxon>
        <taxon>Entomortierella</taxon>
    </lineage>
</organism>
<evidence type="ECO:0000256" key="2">
    <source>
        <dbReference type="ARBA" id="ARBA00022723"/>
    </source>
</evidence>
<accession>A0A9P6T0Y7</accession>
<evidence type="ECO:0000256" key="5">
    <source>
        <dbReference type="PIRSR" id="PIRSR602401-1"/>
    </source>
</evidence>
<dbReference type="Pfam" id="PF00067">
    <property type="entry name" value="p450"/>
    <property type="match status" value="1"/>
</dbReference>
<dbReference type="OrthoDB" id="1470350at2759"/>
<evidence type="ECO:0008006" key="9">
    <source>
        <dbReference type="Google" id="ProtNLM"/>
    </source>
</evidence>
<keyword evidence="6" id="KW-0503">Monooxygenase</keyword>
<reference evidence="7" key="1">
    <citation type="journal article" date="2020" name="Fungal Divers.">
        <title>Resolving the Mortierellaceae phylogeny through synthesis of multi-gene phylogenetics and phylogenomics.</title>
        <authorList>
            <person name="Vandepol N."/>
            <person name="Liber J."/>
            <person name="Desiro A."/>
            <person name="Na H."/>
            <person name="Kennedy M."/>
            <person name="Barry K."/>
            <person name="Grigoriev I.V."/>
            <person name="Miller A.N."/>
            <person name="O'Donnell K."/>
            <person name="Stajich J.E."/>
            <person name="Bonito G."/>
        </authorList>
    </citation>
    <scope>NUCLEOTIDE SEQUENCE</scope>
    <source>
        <strain evidence="7">NRRL 2769</strain>
    </source>
</reference>
<dbReference type="SUPFAM" id="SSF48264">
    <property type="entry name" value="Cytochrome P450"/>
    <property type="match status" value="1"/>
</dbReference>
<dbReference type="PANTHER" id="PTHR24296">
    <property type="entry name" value="CYTOCHROME P450"/>
    <property type="match status" value="1"/>
</dbReference>
<dbReference type="PRINTS" id="PR00463">
    <property type="entry name" value="EP450I"/>
</dbReference>
<evidence type="ECO:0000256" key="3">
    <source>
        <dbReference type="ARBA" id="ARBA00023002"/>
    </source>
</evidence>
<dbReference type="GO" id="GO:0005506">
    <property type="term" value="F:iron ion binding"/>
    <property type="evidence" value="ECO:0007669"/>
    <property type="project" value="InterPro"/>
</dbReference>
<dbReference type="PRINTS" id="PR00385">
    <property type="entry name" value="P450"/>
</dbReference>
<feature type="binding site" description="axial binding residue" evidence="5">
    <location>
        <position position="455"/>
    </location>
    <ligand>
        <name>heme</name>
        <dbReference type="ChEBI" id="CHEBI:30413"/>
    </ligand>
    <ligandPart>
        <name>Fe</name>
        <dbReference type="ChEBI" id="CHEBI:18248"/>
    </ligandPart>
</feature>
<dbReference type="EMBL" id="JAAAID010000482">
    <property type="protein sequence ID" value="KAG0016991.1"/>
    <property type="molecule type" value="Genomic_DNA"/>
</dbReference>
<comment type="similarity">
    <text evidence="1 6">Belongs to the cytochrome P450 family.</text>
</comment>
<dbReference type="GO" id="GO:0016705">
    <property type="term" value="F:oxidoreductase activity, acting on paired donors, with incorporation or reduction of molecular oxygen"/>
    <property type="evidence" value="ECO:0007669"/>
    <property type="project" value="InterPro"/>
</dbReference>
<dbReference type="GO" id="GO:0020037">
    <property type="term" value="F:heme binding"/>
    <property type="evidence" value="ECO:0007669"/>
    <property type="project" value="InterPro"/>
</dbReference>
<evidence type="ECO:0000313" key="7">
    <source>
        <dbReference type="EMBL" id="KAG0016991.1"/>
    </source>
</evidence>
<keyword evidence="5 6" id="KW-0349">Heme</keyword>
<evidence type="ECO:0000313" key="8">
    <source>
        <dbReference type="Proteomes" id="UP000703661"/>
    </source>
</evidence>
<gene>
    <name evidence="7" type="ORF">BGZ80_008711</name>
</gene>
<dbReference type="AlphaFoldDB" id="A0A9P6T0Y7"/>
<comment type="caution">
    <text evidence="7">The sequence shown here is derived from an EMBL/GenBank/DDBJ whole genome shotgun (WGS) entry which is preliminary data.</text>
</comment>
<evidence type="ECO:0000256" key="6">
    <source>
        <dbReference type="RuleBase" id="RU000461"/>
    </source>
</evidence>
<dbReference type="InterPro" id="IPR017972">
    <property type="entry name" value="Cyt_P450_CS"/>
</dbReference>
<protein>
    <recommendedName>
        <fullName evidence="9">Cytochrome P450</fullName>
    </recommendedName>
</protein>
<dbReference type="Gene3D" id="1.10.630.10">
    <property type="entry name" value="Cytochrome P450"/>
    <property type="match status" value="1"/>
</dbReference>
<evidence type="ECO:0000256" key="4">
    <source>
        <dbReference type="ARBA" id="ARBA00023004"/>
    </source>
</evidence>
<sequence>MSFIISFLEYVLKHRTRSNGLKALLAISAYYVYKYRAHAIGTRRRLDLKEPKGALPLIGHLPLISSVPLTEFYAFLEKQNNELGPVWSMSIPGFGRWIQIDSVENIEYVAKTNFWNFGRGPLYKAMLRDIIGFGIFTSEGARWKSQRQIANTIFNIKSFREYTSDVFVVTGKRVIDTLGKAADEGTIIDFQTLMHNFTLDTFGAVMFGEPFGLLENSDLVNPFAEAIDEMLEFLAGRLVDPMWKISERFNGVHKKSAHNRKIMREYAQNIIDKRRREGSHAGKKDLLQLFIEGKDENGQSLTDDTIIDNVITFLVAGRDTTAQALTWMVYLLFRDGADPDVPRRIGREVSEVLEGGVPTYDTHKKLKYTEACFNEALRVFPVVPKNLRYCESDDVLPDGTKVYAGEWVCWSSYVMGRDENIWGPDAKEYNPSRWMNTEKPSSSKFNSFHTGPRACIGQQFAIVEAMTITSMIFQSFNLELENPLQEPRYKVSTNFPMADGLNVRVTRRSGAAVL</sequence>
<dbReference type="InterPro" id="IPR036396">
    <property type="entry name" value="Cyt_P450_sf"/>
</dbReference>
<evidence type="ECO:0000256" key="1">
    <source>
        <dbReference type="ARBA" id="ARBA00010617"/>
    </source>
</evidence>
<proteinExistence type="inferred from homology"/>
<keyword evidence="4 5" id="KW-0408">Iron</keyword>
<dbReference type="InterPro" id="IPR002401">
    <property type="entry name" value="Cyt_P450_E_grp-I"/>
</dbReference>
<comment type="cofactor">
    <cofactor evidence="5">
        <name>heme</name>
        <dbReference type="ChEBI" id="CHEBI:30413"/>
    </cofactor>
</comment>
<keyword evidence="8" id="KW-1185">Reference proteome</keyword>
<dbReference type="Proteomes" id="UP000703661">
    <property type="component" value="Unassembled WGS sequence"/>
</dbReference>
<keyword evidence="2 5" id="KW-0479">Metal-binding</keyword>
<dbReference type="PROSITE" id="PS00086">
    <property type="entry name" value="CYTOCHROME_P450"/>
    <property type="match status" value="1"/>
</dbReference>